<sequence length="46" mass="5162">MLRECLYHATRNNLGLCVMTRTIRLRTKRGDVEEAVLIAGDKSSGI</sequence>
<reference evidence="2 3" key="1">
    <citation type="submission" date="2019-11" db="EMBL/GenBank/DDBJ databases">
        <title>Draft genome sequences of five Paenibacillus species of dairy origin.</title>
        <authorList>
            <person name="Olajide A.M."/>
            <person name="Chen S."/>
            <person name="Lapointe G."/>
        </authorList>
    </citation>
    <scope>NUCLEOTIDE SEQUENCE [LARGE SCALE GENOMIC DNA]</scope>
    <source>
        <strain evidence="2 3">2CS3</strain>
    </source>
</reference>
<accession>A0A7X3CUZ6</accession>
<organism evidence="2 3">
    <name type="scientific">Paenibacillus validus</name>
    <dbReference type="NCBI Taxonomy" id="44253"/>
    <lineage>
        <taxon>Bacteria</taxon>
        <taxon>Bacillati</taxon>
        <taxon>Bacillota</taxon>
        <taxon>Bacilli</taxon>
        <taxon>Bacillales</taxon>
        <taxon>Paenibacillaceae</taxon>
        <taxon>Paenibacillus</taxon>
    </lineage>
</organism>
<evidence type="ECO:0000313" key="3">
    <source>
        <dbReference type="Proteomes" id="UP000450917"/>
    </source>
</evidence>
<dbReference type="InterPro" id="IPR014756">
    <property type="entry name" value="Ig_E-set"/>
</dbReference>
<dbReference type="GO" id="GO:0004553">
    <property type="term" value="F:hydrolase activity, hydrolyzing O-glycosyl compounds"/>
    <property type="evidence" value="ECO:0007669"/>
    <property type="project" value="InterPro"/>
</dbReference>
<gene>
    <name evidence="2" type="ORF">GNP93_25860</name>
</gene>
<dbReference type="AlphaFoldDB" id="A0A7X3CUZ6"/>
<dbReference type="GO" id="GO:0005975">
    <property type="term" value="P:carbohydrate metabolic process"/>
    <property type="evidence" value="ECO:0007669"/>
    <property type="project" value="InterPro"/>
</dbReference>
<dbReference type="Pfam" id="PF02903">
    <property type="entry name" value="Alpha-amylase_N"/>
    <property type="match status" value="1"/>
</dbReference>
<comment type="caution">
    <text evidence="2">The sequence shown here is derived from an EMBL/GenBank/DDBJ whole genome shotgun (WGS) entry which is preliminary data.</text>
</comment>
<evidence type="ECO:0000259" key="1">
    <source>
        <dbReference type="Pfam" id="PF02903"/>
    </source>
</evidence>
<name>A0A7X3CUZ6_9BACL</name>
<dbReference type="Proteomes" id="UP000450917">
    <property type="component" value="Unassembled WGS sequence"/>
</dbReference>
<dbReference type="InterPro" id="IPR004185">
    <property type="entry name" value="Glyco_hydro_13_lg-like_dom"/>
</dbReference>
<keyword evidence="3" id="KW-1185">Reference proteome</keyword>
<dbReference type="EMBL" id="WNZX01000040">
    <property type="protein sequence ID" value="MUG74017.1"/>
    <property type="molecule type" value="Genomic_DNA"/>
</dbReference>
<dbReference type="SUPFAM" id="SSF81296">
    <property type="entry name" value="E set domains"/>
    <property type="match status" value="1"/>
</dbReference>
<protein>
    <recommendedName>
        <fullName evidence="1">Glycoside hydrolase family 13 N-terminal Ig-like domain-containing protein</fullName>
    </recommendedName>
</protein>
<proteinExistence type="predicted"/>
<feature type="domain" description="Glycoside hydrolase family 13 N-terminal Ig-like" evidence="1">
    <location>
        <begin position="1"/>
        <end position="43"/>
    </location>
</feature>
<evidence type="ECO:0000313" key="2">
    <source>
        <dbReference type="EMBL" id="MUG74017.1"/>
    </source>
</evidence>